<sequence length="75" mass="8606">MKKFLDTDHPWFRPLWMRILFTAIPAGWGVLEFATGSPFWGTIFLGLAAYAAYGFFFDFNPDRAKQPPPDEPPQP</sequence>
<reference evidence="2 3" key="1">
    <citation type="submission" date="2020-08" db="EMBL/GenBank/DDBJ databases">
        <title>Genomic Encyclopedia of Type Strains, Phase IV (KMG-IV): sequencing the most valuable type-strain genomes for metagenomic binning, comparative biology and taxonomic classification.</title>
        <authorList>
            <person name="Goeker M."/>
        </authorList>
    </citation>
    <scope>NUCLEOTIDE SEQUENCE [LARGE SCALE GENOMIC DNA]</scope>
    <source>
        <strain evidence="2 3">DSM 101730</strain>
    </source>
</reference>
<dbReference type="EMBL" id="JACHFM010000002">
    <property type="protein sequence ID" value="MBB5222145.1"/>
    <property type="molecule type" value="Genomic_DNA"/>
</dbReference>
<feature type="transmembrane region" description="Helical" evidence="1">
    <location>
        <begin position="37"/>
        <end position="56"/>
    </location>
</feature>
<feature type="transmembrane region" description="Helical" evidence="1">
    <location>
        <begin position="12"/>
        <end position="31"/>
    </location>
</feature>
<dbReference type="Proteomes" id="UP000549457">
    <property type="component" value="Unassembled WGS sequence"/>
</dbReference>
<keyword evidence="1" id="KW-0472">Membrane</keyword>
<keyword evidence="3" id="KW-1185">Reference proteome</keyword>
<evidence type="ECO:0000313" key="3">
    <source>
        <dbReference type="Proteomes" id="UP000549457"/>
    </source>
</evidence>
<comment type="caution">
    <text evidence="2">The sequence shown here is derived from an EMBL/GenBank/DDBJ whole genome shotgun (WGS) entry which is preliminary data.</text>
</comment>
<evidence type="ECO:0000256" key="1">
    <source>
        <dbReference type="SAM" id="Phobius"/>
    </source>
</evidence>
<keyword evidence="1" id="KW-0812">Transmembrane</keyword>
<name>A0A840SNH3_9RHOB</name>
<proteinExistence type="predicted"/>
<evidence type="ECO:0000313" key="2">
    <source>
        <dbReference type="EMBL" id="MBB5222145.1"/>
    </source>
</evidence>
<keyword evidence="1" id="KW-1133">Transmembrane helix</keyword>
<accession>A0A840SNH3</accession>
<dbReference type="RefSeq" id="WP_221288449.1">
    <property type="nucleotide sequence ID" value="NZ_JACHFM010000002.1"/>
</dbReference>
<organism evidence="2 3">
    <name type="scientific">Amaricoccus macauensis</name>
    <dbReference type="NCBI Taxonomy" id="57001"/>
    <lineage>
        <taxon>Bacteria</taxon>
        <taxon>Pseudomonadati</taxon>
        <taxon>Pseudomonadota</taxon>
        <taxon>Alphaproteobacteria</taxon>
        <taxon>Rhodobacterales</taxon>
        <taxon>Paracoccaceae</taxon>
        <taxon>Amaricoccus</taxon>
    </lineage>
</organism>
<protein>
    <recommendedName>
        <fullName evidence="4">DUF3329 domain-containing protein</fullName>
    </recommendedName>
</protein>
<dbReference type="AlphaFoldDB" id="A0A840SNH3"/>
<evidence type="ECO:0008006" key="4">
    <source>
        <dbReference type="Google" id="ProtNLM"/>
    </source>
</evidence>
<gene>
    <name evidence="2" type="ORF">HNP73_002081</name>
</gene>